<dbReference type="AlphaFoldDB" id="A0A6A4RPM3"/>
<feature type="transmembrane region" description="Helical" evidence="1">
    <location>
        <begin position="57"/>
        <end position="78"/>
    </location>
</feature>
<sequence>MKMSRLTNLLFVLIAVTAILSLTDTIFVFQSDFPLALQVDGEVWIRKISEFSISDRVAIFSMLEFTTLPWYWALFMMWRLAKLYRDGQYFTPQNSRCFVGIAYALIAMSILDTLIAPVIGGYFYYRGILDGLPDMDVTLILADTDLLTAGLFFFLIGMIMEKASTLREEADMTI</sequence>
<feature type="transmembrane region" description="Helical" evidence="1">
    <location>
        <begin position="98"/>
        <end position="125"/>
    </location>
</feature>
<keyword evidence="1" id="KW-0472">Membrane</keyword>
<dbReference type="Pfam" id="PF11188">
    <property type="entry name" value="DUF2975"/>
    <property type="match status" value="1"/>
</dbReference>
<reference evidence="2 3" key="1">
    <citation type="submission" date="2019-12" db="EMBL/GenBank/DDBJ databases">
        <authorList>
            <person name="Zhang Y.-J."/>
        </authorList>
    </citation>
    <scope>NUCLEOTIDE SEQUENCE [LARGE SCALE GENOMIC DNA]</scope>
    <source>
        <strain evidence="2 3">H18S-6</strain>
    </source>
</reference>
<feature type="transmembrane region" description="Helical" evidence="1">
    <location>
        <begin position="137"/>
        <end position="159"/>
    </location>
</feature>
<comment type="caution">
    <text evidence="2">The sequence shown here is derived from an EMBL/GenBank/DDBJ whole genome shotgun (WGS) entry which is preliminary data.</text>
</comment>
<evidence type="ECO:0000256" key="1">
    <source>
        <dbReference type="SAM" id="Phobius"/>
    </source>
</evidence>
<name>A0A6A4RPM3_9RHOB</name>
<dbReference type="Proteomes" id="UP000441586">
    <property type="component" value="Unassembled WGS sequence"/>
</dbReference>
<keyword evidence="1" id="KW-1133">Transmembrane helix</keyword>
<dbReference type="InterPro" id="IPR021354">
    <property type="entry name" value="DUF2975"/>
</dbReference>
<gene>
    <name evidence="2" type="ORF">GP644_01455</name>
</gene>
<proteinExistence type="predicted"/>
<dbReference type="RefSeq" id="WP_158976487.1">
    <property type="nucleotide sequence ID" value="NZ_WSFO01000001.1"/>
</dbReference>
<dbReference type="EMBL" id="WSFO01000001">
    <property type="protein sequence ID" value="KAE9632472.1"/>
    <property type="molecule type" value="Genomic_DNA"/>
</dbReference>
<organism evidence="2 3">
    <name type="scientific">Parasedimentitalea maritima</name>
    <dbReference type="NCBI Taxonomy" id="2578117"/>
    <lineage>
        <taxon>Bacteria</taxon>
        <taxon>Pseudomonadati</taxon>
        <taxon>Pseudomonadota</taxon>
        <taxon>Alphaproteobacteria</taxon>
        <taxon>Rhodobacterales</taxon>
        <taxon>Paracoccaceae</taxon>
        <taxon>Parasedimentitalea</taxon>
    </lineage>
</organism>
<evidence type="ECO:0000313" key="2">
    <source>
        <dbReference type="EMBL" id="KAE9632472.1"/>
    </source>
</evidence>
<protein>
    <submittedName>
        <fullName evidence="2">DUF2975 domain-containing protein</fullName>
    </submittedName>
</protein>
<accession>A0A6A4RPM3</accession>
<evidence type="ECO:0000313" key="3">
    <source>
        <dbReference type="Proteomes" id="UP000441586"/>
    </source>
</evidence>
<keyword evidence="1" id="KW-0812">Transmembrane</keyword>